<dbReference type="AlphaFoldDB" id="A0AAD7B2N7"/>
<feature type="non-terminal residue" evidence="2">
    <location>
        <position position="109"/>
    </location>
</feature>
<dbReference type="Proteomes" id="UP001221142">
    <property type="component" value="Unassembled WGS sequence"/>
</dbReference>
<dbReference type="EMBL" id="JARKIF010000042">
    <property type="protein sequence ID" value="KAJ7608991.1"/>
    <property type="molecule type" value="Genomic_DNA"/>
</dbReference>
<protein>
    <recommendedName>
        <fullName evidence="1">F-box domain-containing protein</fullName>
    </recommendedName>
</protein>
<reference evidence="2" key="1">
    <citation type="submission" date="2023-03" db="EMBL/GenBank/DDBJ databases">
        <title>Massive genome expansion in bonnet fungi (Mycena s.s.) driven by repeated elements and novel gene families across ecological guilds.</title>
        <authorList>
            <consortium name="Lawrence Berkeley National Laboratory"/>
            <person name="Harder C.B."/>
            <person name="Miyauchi S."/>
            <person name="Viragh M."/>
            <person name="Kuo A."/>
            <person name="Thoen E."/>
            <person name="Andreopoulos B."/>
            <person name="Lu D."/>
            <person name="Skrede I."/>
            <person name="Drula E."/>
            <person name="Henrissat B."/>
            <person name="Morin E."/>
            <person name="Kohler A."/>
            <person name="Barry K."/>
            <person name="LaButti K."/>
            <person name="Morin E."/>
            <person name="Salamov A."/>
            <person name="Lipzen A."/>
            <person name="Mereny Z."/>
            <person name="Hegedus B."/>
            <person name="Baldrian P."/>
            <person name="Stursova M."/>
            <person name="Weitz H."/>
            <person name="Taylor A."/>
            <person name="Grigoriev I.V."/>
            <person name="Nagy L.G."/>
            <person name="Martin F."/>
            <person name="Kauserud H."/>
        </authorList>
    </citation>
    <scope>NUCLEOTIDE SEQUENCE</scope>
    <source>
        <strain evidence="2">9284</strain>
    </source>
</reference>
<evidence type="ECO:0000313" key="4">
    <source>
        <dbReference type="Proteomes" id="UP001221142"/>
    </source>
</evidence>
<evidence type="ECO:0000313" key="2">
    <source>
        <dbReference type="EMBL" id="KAJ7608991.1"/>
    </source>
</evidence>
<feature type="domain" description="F-box" evidence="1">
    <location>
        <begin position="54"/>
        <end position="109"/>
    </location>
</feature>
<comment type="caution">
    <text evidence="2">The sequence shown here is derived from an EMBL/GenBank/DDBJ whole genome shotgun (WGS) entry which is preliminary data.</text>
</comment>
<evidence type="ECO:0000259" key="1">
    <source>
        <dbReference type="Pfam" id="PF12937"/>
    </source>
</evidence>
<organism evidence="2 4">
    <name type="scientific">Roridomyces roridus</name>
    <dbReference type="NCBI Taxonomy" id="1738132"/>
    <lineage>
        <taxon>Eukaryota</taxon>
        <taxon>Fungi</taxon>
        <taxon>Dikarya</taxon>
        <taxon>Basidiomycota</taxon>
        <taxon>Agaricomycotina</taxon>
        <taxon>Agaricomycetes</taxon>
        <taxon>Agaricomycetidae</taxon>
        <taxon>Agaricales</taxon>
        <taxon>Marasmiineae</taxon>
        <taxon>Mycenaceae</taxon>
        <taxon>Roridomyces</taxon>
    </lineage>
</organism>
<gene>
    <name evidence="3" type="ORF">FB45DRAFT_762607</name>
    <name evidence="2" type="ORF">FB45DRAFT_762874</name>
</gene>
<dbReference type="InterPro" id="IPR001810">
    <property type="entry name" value="F-box_dom"/>
</dbReference>
<dbReference type="Gene3D" id="1.20.1280.50">
    <property type="match status" value="1"/>
</dbReference>
<evidence type="ECO:0000313" key="3">
    <source>
        <dbReference type="EMBL" id="KAJ7609152.1"/>
    </source>
</evidence>
<dbReference type="Pfam" id="PF12937">
    <property type="entry name" value="F-box-like"/>
    <property type="match status" value="1"/>
</dbReference>
<accession>A0AAD7B2N7</accession>
<proteinExistence type="predicted"/>
<keyword evidence="4" id="KW-1185">Reference proteome</keyword>
<name>A0AAD7B2N7_9AGAR</name>
<sequence length="109" mass="12589">MAYIQDVVSKTSQRLASLDEHISDLQGQLKQLEDERLLLCDSLQKNIAINSPLRRMPPEVLAEIFMSTLPEEYKEPAKIDQSPWVLGRVCSRWRTIALSIPSLWSKFYI</sequence>
<dbReference type="EMBL" id="JARKIF010000042">
    <property type="protein sequence ID" value="KAJ7609152.1"/>
    <property type="molecule type" value="Genomic_DNA"/>
</dbReference>